<feature type="domain" description="SCAN box" evidence="3">
    <location>
        <begin position="187"/>
        <end position="252"/>
    </location>
</feature>
<dbReference type="Proteomes" id="UP000821853">
    <property type="component" value="Chromosome 1"/>
</dbReference>
<feature type="compositionally biased region" description="Basic and acidic residues" evidence="2">
    <location>
        <begin position="269"/>
        <end position="288"/>
    </location>
</feature>
<evidence type="ECO:0000313" key="5">
    <source>
        <dbReference type="Proteomes" id="UP000821853"/>
    </source>
</evidence>
<evidence type="ECO:0000256" key="2">
    <source>
        <dbReference type="SAM" id="MobiDB-lite"/>
    </source>
</evidence>
<dbReference type="InterPro" id="IPR038269">
    <property type="entry name" value="SCAN_sf"/>
</dbReference>
<feature type="compositionally biased region" description="Polar residues" evidence="2">
    <location>
        <begin position="310"/>
        <end position="333"/>
    </location>
</feature>
<evidence type="ECO:0000259" key="3">
    <source>
        <dbReference type="PROSITE" id="PS50804"/>
    </source>
</evidence>
<dbReference type="Gene3D" id="1.10.4020.10">
    <property type="entry name" value="DNA breaking-rejoining enzymes"/>
    <property type="match status" value="1"/>
</dbReference>
<evidence type="ECO:0000256" key="1">
    <source>
        <dbReference type="SAM" id="Coils"/>
    </source>
</evidence>
<evidence type="ECO:0000313" key="4">
    <source>
        <dbReference type="EMBL" id="KAH9359775.1"/>
    </source>
</evidence>
<reference evidence="4 5" key="1">
    <citation type="journal article" date="2020" name="Cell">
        <title>Large-Scale Comparative Analyses of Tick Genomes Elucidate Their Genetic Diversity and Vector Capacities.</title>
        <authorList>
            <consortium name="Tick Genome and Microbiome Consortium (TIGMIC)"/>
            <person name="Jia N."/>
            <person name="Wang J."/>
            <person name="Shi W."/>
            <person name="Du L."/>
            <person name="Sun Y."/>
            <person name="Zhan W."/>
            <person name="Jiang J.F."/>
            <person name="Wang Q."/>
            <person name="Zhang B."/>
            <person name="Ji P."/>
            <person name="Bell-Sakyi L."/>
            <person name="Cui X.M."/>
            <person name="Yuan T.T."/>
            <person name="Jiang B.G."/>
            <person name="Yang W.F."/>
            <person name="Lam T.T."/>
            <person name="Chang Q.C."/>
            <person name="Ding S.J."/>
            <person name="Wang X.J."/>
            <person name="Zhu J.G."/>
            <person name="Ruan X.D."/>
            <person name="Zhao L."/>
            <person name="Wei J.T."/>
            <person name="Ye R.Z."/>
            <person name="Que T.C."/>
            <person name="Du C.H."/>
            <person name="Zhou Y.H."/>
            <person name="Cheng J.X."/>
            <person name="Dai P.F."/>
            <person name="Guo W.B."/>
            <person name="Han X.H."/>
            <person name="Huang E.J."/>
            <person name="Li L.F."/>
            <person name="Wei W."/>
            <person name="Gao Y.C."/>
            <person name="Liu J.Z."/>
            <person name="Shao H.Z."/>
            <person name="Wang X."/>
            <person name="Wang C.C."/>
            <person name="Yang T.C."/>
            <person name="Huo Q.B."/>
            <person name="Li W."/>
            <person name="Chen H.Y."/>
            <person name="Chen S.E."/>
            <person name="Zhou L.G."/>
            <person name="Ni X.B."/>
            <person name="Tian J.H."/>
            <person name="Sheng Y."/>
            <person name="Liu T."/>
            <person name="Pan Y.S."/>
            <person name="Xia L.Y."/>
            <person name="Li J."/>
            <person name="Zhao F."/>
            <person name="Cao W.C."/>
        </authorList>
    </citation>
    <scope>NUCLEOTIDE SEQUENCE [LARGE SCALE GENOMIC DNA]</scope>
    <source>
        <strain evidence="4">HaeL-2018</strain>
    </source>
</reference>
<comment type="caution">
    <text evidence="4">The sequence shown here is derived from an EMBL/GenBank/DDBJ whole genome shotgun (WGS) entry which is preliminary data.</text>
</comment>
<sequence length="333" mass="37671">MDWKRLLKNQLLILGEELGAEVDSGMKKDAIVRAIEGLNLSREDITETWNEIQKQQEQERENRREQQECQLKQKELEVERLRLEVEVRKMAEVQGVEVAGRQNLCDLSKLMQPFKVGQDVGLFLVNFEKTCEKAKLGRSTWARNLLSLLPCEAADVIARLPMEDADDYDKMKDSLLKRFRLSSDAFRQRFRNFGKKQGSTYSEYAYELKVNLVEWMKGASAFGNFEKALEVVALEQFFSKLSEPMKLWIQDRAGVVTVQAAADLADEYASRRGERDEVPPAKAGDKGKPWTAKQGAGAGMTAQKKADFAASSQGSQNKQEGKASDSSPQKESF</sequence>
<dbReference type="Pfam" id="PF02023">
    <property type="entry name" value="SCAN"/>
    <property type="match status" value="1"/>
</dbReference>
<keyword evidence="1" id="KW-0175">Coiled coil</keyword>
<organism evidence="4 5">
    <name type="scientific">Haemaphysalis longicornis</name>
    <name type="common">Bush tick</name>
    <dbReference type="NCBI Taxonomy" id="44386"/>
    <lineage>
        <taxon>Eukaryota</taxon>
        <taxon>Metazoa</taxon>
        <taxon>Ecdysozoa</taxon>
        <taxon>Arthropoda</taxon>
        <taxon>Chelicerata</taxon>
        <taxon>Arachnida</taxon>
        <taxon>Acari</taxon>
        <taxon>Parasitiformes</taxon>
        <taxon>Ixodida</taxon>
        <taxon>Ixodoidea</taxon>
        <taxon>Ixodidae</taxon>
        <taxon>Haemaphysalinae</taxon>
        <taxon>Haemaphysalis</taxon>
    </lineage>
</organism>
<feature type="coiled-coil region" evidence="1">
    <location>
        <begin position="55"/>
        <end position="84"/>
    </location>
</feature>
<dbReference type="OrthoDB" id="6505482at2759"/>
<dbReference type="PANTHER" id="PTHR46888:SF11">
    <property type="entry name" value="SCAN BOX DOMAIN-CONTAINING PROTEIN"/>
    <property type="match status" value="1"/>
</dbReference>
<dbReference type="OMA" id="DITETWN"/>
<feature type="region of interest" description="Disordered" evidence="2">
    <location>
        <begin position="269"/>
        <end position="333"/>
    </location>
</feature>
<proteinExistence type="predicted"/>
<dbReference type="AlphaFoldDB" id="A0A9J6FAP7"/>
<name>A0A9J6FAP7_HAELO</name>
<accession>A0A9J6FAP7</accession>
<gene>
    <name evidence="4" type="ORF">HPB48_022375</name>
</gene>
<dbReference type="PANTHER" id="PTHR46888">
    <property type="entry name" value="ZINC KNUCKLE DOMAINCONTAINING PROTEIN-RELATED"/>
    <property type="match status" value="1"/>
</dbReference>
<dbReference type="SUPFAM" id="SSF47353">
    <property type="entry name" value="Retrovirus capsid dimerization domain-like"/>
    <property type="match status" value="1"/>
</dbReference>
<dbReference type="PROSITE" id="PS50804">
    <property type="entry name" value="SCAN_BOX"/>
    <property type="match status" value="1"/>
</dbReference>
<keyword evidence="5" id="KW-1185">Reference proteome</keyword>
<dbReference type="VEuPathDB" id="VectorBase:HLOH_058205"/>
<dbReference type="InterPro" id="IPR003309">
    <property type="entry name" value="SCAN_dom"/>
</dbReference>
<dbReference type="EMBL" id="JABSTR010000001">
    <property type="protein sequence ID" value="KAH9359775.1"/>
    <property type="molecule type" value="Genomic_DNA"/>
</dbReference>
<protein>
    <recommendedName>
        <fullName evidence="3">SCAN box domain-containing protein</fullName>
    </recommendedName>
</protein>